<name>A0AAW2E447_9ROSI</name>
<gene>
    <name evidence="1" type="ORF">SO802_004510</name>
</gene>
<evidence type="ECO:0000313" key="1">
    <source>
        <dbReference type="EMBL" id="KAL0017441.1"/>
    </source>
</evidence>
<comment type="caution">
    <text evidence="1">The sequence shown here is derived from an EMBL/GenBank/DDBJ whole genome shotgun (WGS) entry which is preliminary data.</text>
</comment>
<sequence length="101" mass="11739">MKVEPWRWGLPWVVIDDSGAVEVLWCKSLGVNSENFKFLKKMGVKTQHLQTQIHHNPTFKYHRTTMVLSPWPQIRLTGNRATTAKCLKSQDTIADLLLKYM</sequence>
<keyword evidence="2" id="KW-1185">Reference proteome</keyword>
<dbReference type="AlphaFoldDB" id="A0AAW2E447"/>
<dbReference type="EMBL" id="JAZDWU010000001">
    <property type="protein sequence ID" value="KAL0017441.1"/>
    <property type="molecule type" value="Genomic_DNA"/>
</dbReference>
<reference evidence="1 2" key="1">
    <citation type="submission" date="2024-01" db="EMBL/GenBank/DDBJ databases">
        <title>A telomere-to-telomere, gap-free genome of sweet tea (Lithocarpus litseifolius).</title>
        <authorList>
            <person name="Zhou J."/>
        </authorList>
    </citation>
    <scope>NUCLEOTIDE SEQUENCE [LARGE SCALE GENOMIC DNA]</scope>
    <source>
        <strain evidence="1">Zhou-2022a</strain>
        <tissue evidence="1">Leaf</tissue>
    </source>
</reference>
<organism evidence="1 2">
    <name type="scientific">Lithocarpus litseifolius</name>
    <dbReference type="NCBI Taxonomy" id="425828"/>
    <lineage>
        <taxon>Eukaryota</taxon>
        <taxon>Viridiplantae</taxon>
        <taxon>Streptophyta</taxon>
        <taxon>Embryophyta</taxon>
        <taxon>Tracheophyta</taxon>
        <taxon>Spermatophyta</taxon>
        <taxon>Magnoliopsida</taxon>
        <taxon>eudicotyledons</taxon>
        <taxon>Gunneridae</taxon>
        <taxon>Pentapetalae</taxon>
        <taxon>rosids</taxon>
        <taxon>fabids</taxon>
        <taxon>Fagales</taxon>
        <taxon>Fagaceae</taxon>
        <taxon>Lithocarpus</taxon>
    </lineage>
</organism>
<evidence type="ECO:0000313" key="2">
    <source>
        <dbReference type="Proteomes" id="UP001459277"/>
    </source>
</evidence>
<dbReference type="Proteomes" id="UP001459277">
    <property type="component" value="Unassembled WGS sequence"/>
</dbReference>
<accession>A0AAW2E447</accession>
<proteinExistence type="predicted"/>
<protein>
    <submittedName>
        <fullName evidence="1">Uncharacterized protein</fullName>
    </submittedName>
</protein>